<keyword evidence="5 8" id="KW-0812">Transmembrane</keyword>
<comment type="caution">
    <text evidence="9">The sequence shown here is derived from an EMBL/GenBank/DDBJ whole genome shotgun (WGS) entry which is preliminary data.</text>
</comment>
<dbReference type="InterPro" id="IPR048279">
    <property type="entry name" value="MdtK-like"/>
</dbReference>
<dbReference type="Proteomes" id="UP001501057">
    <property type="component" value="Unassembled WGS sequence"/>
</dbReference>
<dbReference type="PIRSF" id="PIRSF006603">
    <property type="entry name" value="DinF"/>
    <property type="match status" value="1"/>
</dbReference>
<accession>A0ABN2K2C2</accession>
<keyword evidence="3" id="KW-0813">Transport</keyword>
<organism evidence="9 10">
    <name type="scientific">Aeromicrobium alkaliterrae</name>
    <dbReference type="NCBI Taxonomy" id="302168"/>
    <lineage>
        <taxon>Bacteria</taxon>
        <taxon>Bacillati</taxon>
        <taxon>Actinomycetota</taxon>
        <taxon>Actinomycetes</taxon>
        <taxon>Propionibacteriales</taxon>
        <taxon>Nocardioidaceae</taxon>
        <taxon>Aeromicrobium</taxon>
    </lineage>
</organism>
<evidence type="ECO:0000313" key="9">
    <source>
        <dbReference type="EMBL" id="GAA1746894.1"/>
    </source>
</evidence>
<feature type="transmembrane region" description="Helical" evidence="8">
    <location>
        <begin position="91"/>
        <end position="113"/>
    </location>
</feature>
<protein>
    <submittedName>
        <fullName evidence="9">MATE family efflux transporter</fullName>
    </submittedName>
</protein>
<dbReference type="CDD" id="cd13136">
    <property type="entry name" value="MATE_DinF_like"/>
    <property type="match status" value="1"/>
</dbReference>
<evidence type="ECO:0000256" key="4">
    <source>
        <dbReference type="ARBA" id="ARBA00022475"/>
    </source>
</evidence>
<keyword evidence="10" id="KW-1185">Reference proteome</keyword>
<evidence type="ECO:0000256" key="8">
    <source>
        <dbReference type="SAM" id="Phobius"/>
    </source>
</evidence>
<gene>
    <name evidence="9" type="ORF">GCM10009710_28750</name>
</gene>
<reference evidence="9 10" key="1">
    <citation type="journal article" date="2019" name="Int. J. Syst. Evol. Microbiol.">
        <title>The Global Catalogue of Microorganisms (GCM) 10K type strain sequencing project: providing services to taxonomists for standard genome sequencing and annotation.</title>
        <authorList>
            <consortium name="The Broad Institute Genomics Platform"/>
            <consortium name="The Broad Institute Genome Sequencing Center for Infectious Disease"/>
            <person name="Wu L."/>
            <person name="Ma J."/>
        </authorList>
    </citation>
    <scope>NUCLEOTIDE SEQUENCE [LARGE SCALE GENOMIC DNA]</scope>
    <source>
        <strain evidence="9 10">JCM 13518</strain>
    </source>
</reference>
<proteinExistence type="inferred from homology"/>
<dbReference type="NCBIfam" id="TIGR00797">
    <property type="entry name" value="matE"/>
    <property type="match status" value="1"/>
</dbReference>
<keyword evidence="7 8" id="KW-0472">Membrane</keyword>
<dbReference type="EMBL" id="BAAAME010000005">
    <property type="protein sequence ID" value="GAA1746894.1"/>
    <property type="molecule type" value="Genomic_DNA"/>
</dbReference>
<feature type="transmembrane region" description="Helical" evidence="8">
    <location>
        <begin position="133"/>
        <end position="152"/>
    </location>
</feature>
<dbReference type="InterPro" id="IPR002528">
    <property type="entry name" value="MATE_fam"/>
</dbReference>
<feature type="transmembrane region" description="Helical" evidence="8">
    <location>
        <begin position="192"/>
        <end position="212"/>
    </location>
</feature>
<dbReference type="PANTHER" id="PTHR42893:SF46">
    <property type="entry name" value="PROTEIN DETOXIFICATION 44, CHLOROPLASTIC"/>
    <property type="match status" value="1"/>
</dbReference>
<comment type="subcellular location">
    <subcellularLocation>
        <location evidence="1">Cell membrane</location>
        <topology evidence="1">Multi-pass membrane protein</topology>
    </subcellularLocation>
</comment>
<feature type="transmembrane region" description="Helical" evidence="8">
    <location>
        <begin position="407"/>
        <end position="424"/>
    </location>
</feature>
<feature type="transmembrane region" description="Helical" evidence="8">
    <location>
        <begin position="233"/>
        <end position="260"/>
    </location>
</feature>
<dbReference type="Pfam" id="PF01554">
    <property type="entry name" value="MatE"/>
    <property type="match status" value="2"/>
</dbReference>
<dbReference type="InterPro" id="IPR044644">
    <property type="entry name" value="DinF-like"/>
</dbReference>
<comment type="similarity">
    <text evidence="2">Belongs to the multi antimicrobial extrusion (MATE) (TC 2.A.66.1) family.</text>
</comment>
<evidence type="ECO:0000256" key="1">
    <source>
        <dbReference type="ARBA" id="ARBA00004651"/>
    </source>
</evidence>
<evidence type="ECO:0000313" key="10">
    <source>
        <dbReference type="Proteomes" id="UP001501057"/>
    </source>
</evidence>
<evidence type="ECO:0000256" key="3">
    <source>
        <dbReference type="ARBA" id="ARBA00022448"/>
    </source>
</evidence>
<dbReference type="PANTHER" id="PTHR42893">
    <property type="entry name" value="PROTEIN DETOXIFICATION 44, CHLOROPLASTIC-RELATED"/>
    <property type="match status" value="1"/>
</dbReference>
<keyword evidence="4" id="KW-1003">Cell membrane</keyword>
<feature type="transmembrane region" description="Helical" evidence="8">
    <location>
        <begin position="266"/>
        <end position="288"/>
    </location>
</feature>
<sequence>MSRVENTRGTSRQILAVALPAFAALVAEPVMLLADTAMIGHLGTPELAGLAVASVVLTTIVGLCVFLAYGTTSAVARSHGAGREAEAGAQAVGGIWLAAGLGVGLGMLAALLARPVSTALASSTEVADHASTYLAISAAGVPAMLLALAATGALRGVLDLRTPLYATVSACVANVGLNAVLIYGLGWGVAGAALGTVVAQWGAAVWLVTTVVRRASADGVSSRPRLAPVLDAARAGVPLLIRTATLRVAVLLATAVAATFGDASLAAYQVTAIVVTFCAFALDAIAIAGQTLTGRALGAGDADLTQALTSQMLRWGWGMGAAIGLVVAALTPWLPAAFTTDPAVVDVLVPALLAAALVQPLSGAVFVLDGVLIGAGDGRYLAVAGAVALVAYAPFALLAGVTDAGLTWLWVAYAGFIAARWVTLEHRRRSGRWIVLG</sequence>
<evidence type="ECO:0000256" key="5">
    <source>
        <dbReference type="ARBA" id="ARBA00022692"/>
    </source>
</evidence>
<evidence type="ECO:0000256" key="7">
    <source>
        <dbReference type="ARBA" id="ARBA00023136"/>
    </source>
</evidence>
<name>A0ABN2K2C2_9ACTN</name>
<feature type="transmembrane region" description="Helical" evidence="8">
    <location>
        <begin position="380"/>
        <end position="401"/>
    </location>
</feature>
<evidence type="ECO:0000256" key="2">
    <source>
        <dbReference type="ARBA" id="ARBA00010199"/>
    </source>
</evidence>
<keyword evidence="6 8" id="KW-1133">Transmembrane helix</keyword>
<feature type="transmembrane region" description="Helical" evidence="8">
    <location>
        <begin position="347"/>
        <end position="368"/>
    </location>
</feature>
<evidence type="ECO:0000256" key="6">
    <source>
        <dbReference type="ARBA" id="ARBA00022989"/>
    </source>
</evidence>
<feature type="transmembrane region" description="Helical" evidence="8">
    <location>
        <begin position="50"/>
        <end position="70"/>
    </location>
</feature>
<feature type="transmembrane region" description="Helical" evidence="8">
    <location>
        <begin position="164"/>
        <end position="186"/>
    </location>
</feature>
<feature type="transmembrane region" description="Helical" evidence="8">
    <location>
        <begin position="315"/>
        <end position="335"/>
    </location>
</feature>